<comment type="caution">
    <text evidence="2">The sequence shown here is derived from an EMBL/GenBank/DDBJ whole genome shotgun (WGS) entry which is preliminary data.</text>
</comment>
<proteinExistence type="predicted"/>
<feature type="domain" description="DUF5753" evidence="1">
    <location>
        <begin position="29"/>
        <end position="200"/>
    </location>
</feature>
<dbReference type="AlphaFoldDB" id="A0A2S6H0I4"/>
<keyword evidence="3" id="KW-1185">Reference proteome</keyword>
<dbReference type="OrthoDB" id="2991476at2"/>
<accession>A0A2S6H0I4</accession>
<dbReference type="RefSeq" id="WP_104475939.1">
    <property type="nucleotide sequence ID" value="NZ_CP154825.1"/>
</dbReference>
<dbReference type="EMBL" id="PTIX01000001">
    <property type="protein sequence ID" value="PPK70994.1"/>
    <property type="molecule type" value="Genomic_DNA"/>
</dbReference>
<gene>
    <name evidence="2" type="ORF">CLV40_101180</name>
</gene>
<sequence>MLEEPRGITTDPPDDRFVVSKRRGDEWFPEFLAQERVATRIVDGCPLVLPRLLQTADYARAVLTTKDDLDACVRARLGRQSVITGADGPTPYTAYLYWTVFERPVVPAAAMAAQARHVVALAARDNITIRVLTRDSGYTPLLDGAFTYLEFRAATPVTQFEHLTFGLASWHSRVIGGIRDTLEAADRAALDAAASADFITLVAEKWDRQA</sequence>
<reference evidence="2 3" key="1">
    <citation type="submission" date="2018-02" db="EMBL/GenBank/DDBJ databases">
        <title>Genomic Encyclopedia of Archaeal and Bacterial Type Strains, Phase II (KMG-II): from individual species to whole genera.</title>
        <authorList>
            <person name="Goeker M."/>
        </authorList>
    </citation>
    <scope>NUCLEOTIDE SEQUENCE [LARGE SCALE GENOMIC DNA]</scope>
    <source>
        <strain evidence="2 3">YU 961-1</strain>
    </source>
</reference>
<dbReference type="Pfam" id="PF19054">
    <property type="entry name" value="DUF5753"/>
    <property type="match status" value="1"/>
</dbReference>
<dbReference type="Proteomes" id="UP000239203">
    <property type="component" value="Unassembled WGS sequence"/>
</dbReference>
<organism evidence="2 3">
    <name type="scientific">Actinokineospora auranticolor</name>
    <dbReference type="NCBI Taxonomy" id="155976"/>
    <lineage>
        <taxon>Bacteria</taxon>
        <taxon>Bacillati</taxon>
        <taxon>Actinomycetota</taxon>
        <taxon>Actinomycetes</taxon>
        <taxon>Pseudonocardiales</taxon>
        <taxon>Pseudonocardiaceae</taxon>
        <taxon>Actinokineospora</taxon>
    </lineage>
</organism>
<protein>
    <recommendedName>
        <fullName evidence="1">DUF5753 domain-containing protein</fullName>
    </recommendedName>
</protein>
<evidence type="ECO:0000313" key="2">
    <source>
        <dbReference type="EMBL" id="PPK70994.1"/>
    </source>
</evidence>
<evidence type="ECO:0000313" key="3">
    <source>
        <dbReference type="Proteomes" id="UP000239203"/>
    </source>
</evidence>
<name>A0A2S6H0I4_9PSEU</name>
<dbReference type="InterPro" id="IPR043917">
    <property type="entry name" value="DUF5753"/>
</dbReference>
<evidence type="ECO:0000259" key="1">
    <source>
        <dbReference type="Pfam" id="PF19054"/>
    </source>
</evidence>